<proteinExistence type="predicted"/>
<sequence>MSSFCQTVLYSESFETDGEGTRYTTNTFSFCSGSPGNNPDYFLRTNTNPATPPGCTIGHADALTNIQGSYFWASEDIRSSSPVPNAQPPGSIVTSSINISGYSSLAVSLYLATSSNNGTRWEIADSINVQVSINGGVFNAVGRFMGDVVTGGRLRIDSNLDGIIDANDVSTTCDQLNFTKYTFSIPYTGNTMQVKLDFDQVGGTEELGIDLIEVTGNFTGNVFWQDNFENATTPDIPAGSTRTPSINMGSALPSVAYFKRSTNTITDISLNALFGSTYAGMSGTYIWAGEDHDNIDGTAGEPPFSLETIEWTNINISGKSNISFKGLLAANNVSGSWDNSTNTGGSDPAGPTGINDYIMLEYAIDGGAYTRLALFIGDNIVGPIGTAKKLKEDTNNDGVGDGLELTNSLTEIVKSITGTGSTMKIRLSVYSNGNNEEWAVDNFRLENVVATSPEIAVKGNNINITDGDNTPSVTDHTDFGSVATSSGAIIRTFIIENTGTGALNLSGSPKVAISGNTADFTVSLQPSTPVAATNGTTTFQITFDPTTTGLRTATVSIANDDADENPFTFGIQGVGNCDAGTFPPASISGNTNLSCSVTSVQRTASGGGTYQWSNNLGTNSAISITSSGTYTVTITGTNGCTATATTSVTLDNTPPNASISGNVNLSCSVTSVQRTASGVGNYLWSNSLGTSATVNIISSGTYTVTVTGANGCTATATTSVTLDNTPPNASISGNVNLSCSVTSVQRTASGVGSYLWSNSLGTSATVNIISSGTYTVTVTGVNGCTATATTSVILDNIPPNANISGNVNLSCSVTSVQRTASGVGSYLWSNSLGTSSTVNITSSGTYTVTITGANGCTATATTSVTLDNTPPNASISGNANLSCSVTSVQRTASGVGSYLWSNSLGTSSTVNIISSGTYTVTVTGVNGCTATATTSVTLDNTPPNASISGDANLSCSVTSVQRTASGVGSYLWSNSLGTSSTVNITSSGTYTVTVTGANGCTATATTSVSLDNTPPNASISGNVNLSCSVTSVQRTASGVGSYLWSNSLGTSSTVNIISSGTYTVTVTGVNGCTATATTSVTLDNTPPNASISGDANLSCSVTSVQRTASGVGSYLWSNSLGTSSTVNITSSGTYTVTITGANGCTATATTSVSLDNTPPNASISGNVNLSCSVTSVQRTASGVGSYLWSNSLGTSATVNIISSGTYTVTVTGTNGCTVTATTSVTLDNTPPNASISGNVNLSCSVTSVQRTASGVGSYLWSNSLGTSATVNITSSGTYTVTVTGINGCTATATTSVTLDNTPPNASISGNVNLSCSVTSVQRTASGVGSYLWSNSLGTSATVNIISSGTYTVTVTGTNGCTATATTSVTLDNTPPNASISGNVNLSCSVTSVQRTASGVGSYLWSNSLGTSATVNIISSGTYTVTVTGTNGCTATATTSVILDNIPPNASISGDANLSCSVTSVQRTASGFGSYLWSNNLGTSSTVNIISSGTYTVTVTGTNGCTATATTSVTLDNTPPNASISGDANLSCSVTSVQRTASGVGSYLWSNNLGTSSTVNIISSGTYTVTVTGGNGCTATATTSVTFTNDLNISASNTGPYNVGQTIELNIIAGIGTTPSSYIWTGPNSFSSTNSTVIISNALPINAGIYTVMAIGGVCSATTTTNVIVSGVDPCTQILDLQFVKAGNPYQSLVSLSNGLTIQQLTEPTSILAVPLCSSIIIESIEMNIVGPQQNWTILQNVQPFALFDNLGQDVFGRNLLPGTYTVTITGYAQDNRGGGITYGPVSTTFTIVGSLSTISIPTLSNNSICAGSSVDVSFSTNGAFNLNNNFIIQLSDVNGSFSNSTNIGTTTSAGTITCQIPMVTTGGTNYRIRVISSNPILAGNQSLNTVSVIPATNTITNNVTGTITEQAVQRIAASNKVNAPANVAYQAGKVIELLAGFVANSGTVFKAEIRACN</sequence>
<dbReference type="InterPro" id="IPR022409">
    <property type="entry name" value="PKD/Chitinase_dom"/>
</dbReference>
<gene>
    <name evidence="2" type="ORF">GCM10011514_52870</name>
</gene>
<name>A0A917DYH5_9BACT</name>
<dbReference type="PROSITE" id="PS50835">
    <property type="entry name" value="IG_LIKE"/>
    <property type="match status" value="1"/>
</dbReference>
<protein>
    <recommendedName>
        <fullName evidence="1">Ig-like domain-containing protein</fullName>
    </recommendedName>
</protein>
<dbReference type="SUPFAM" id="SSF49299">
    <property type="entry name" value="PKD domain"/>
    <property type="match status" value="7"/>
</dbReference>
<evidence type="ECO:0000313" key="2">
    <source>
        <dbReference type="EMBL" id="GGD82268.1"/>
    </source>
</evidence>
<dbReference type="InterPro" id="IPR055015">
    <property type="entry name" value="GCX_COOH"/>
</dbReference>
<dbReference type="Gene3D" id="2.60.40.740">
    <property type="match status" value="1"/>
</dbReference>
<comment type="caution">
    <text evidence="2">The sequence shown here is derived from an EMBL/GenBank/DDBJ whole genome shotgun (WGS) entry which is preliminary data.</text>
</comment>
<dbReference type="EMBL" id="BMKK01000019">
    <property type="protein sequence ID" value="GGD82268.1"/>
    <property type="molecule type" value="Genomic_DNA"/>
</dbReference>
<reference evidence="2" key="2">
    <citation type="submission" date="2020-09" db="EMBL/GenBank/DDBJ databases">
        <authorList>
            <person name="Sun Q."/>
            <person name="Zhou Y."/>
        </authorList>
    </citation>
    <scope>NUCLEOTIDE SEQUENCE</scope>
    <source>
        <strain evidence="2">CGMCC 1.15958</strain>
    </source>
</reference>
<feature type="domain" description="Ig-like" evidence="1">
    <location>
        <begin position="589"/>
        <end position="651"/>
    </location>
</feature>
<dbReference type="Proteomes" id="UP000609064">
    <property type="component" value="Unassembled WGS sequence"/>
</dbReference>
<evidence type="ECO:0000259" key="1">
    <source>
        <dbReference type="PROSITE" id="PS50835"/>
    </source>
</evidence>
<dbReference type="InterPro" id="IPR007110">
    <property type="entry name" value="Ig-like_dom"/>
</dbReference>
<dbReference type="InterPro" id="IPR013783">
    <property type="entry name" value="Ig-like_fold"/>
</dbReference>
<keyword evidence="3" id="KW-1185">Reference proteome</keyword>
<evidence type="ECO:0000313" key="3">
    <source>
        <dbReference type="Proteomes" id="UP000609064"/>
    </source>
</evidence>
<reference evidence="2" key="1">
    <citation type="journal article" date="2014" name="Int. J. Syst. Evol. Microbiol.">
        <title>Complete genome sequence of Corynebacterium casei LMG S-19264T (=DSM 44701T), isolated from a smear-ripened cheese.</title>
        <authorList>
            <consortium name="US DOE Joint Genome Institute (JGI-PGF)"/>
            <person name="Walter F."/>
            <person name="Albersmeier A."/>
            <person name="Kalinowski J."/>
            <person name="Ruckert C."/>
        </authorList>
    </citation>
    <scope>NUCLEOTIDE SEQUENCE</scope>
    <source>
        <strain evidence="2">CGMCC 1.15958</strain>
    </source>
</reference>
<accession>A0A917DYH5</accession>
<dbReference type="Gene3D" id="2.60.40.10">
    <property type="entry name" value="Immunoglobulins"/>
    <property type="match status" value="2"/>
</dbReference>
<organism evidence="2 3">
    <name type="scientific">Emticicia aquatilis</name>
    <dbReference type="NCBI Taxonomy" id="1537369"/>
    <lineage>
        <taxon>Bacteria</taxon>
        <taxon>Pseudomonadati</taxon>
        <taxon>Bacteroidota</taxon>
        <taxon>Cytophagia</taxon>
        <taxon>Cytophagales</taxon>
        <taxon>Leadbetterellaceae</taxon>
        <taxon>Emticicia</taxon>
    </lineage>
</organism>
<dbReference type="NCBIfam" id="NF012200">
    <property type="entry name" value="choice_anch_D"/>
    <property type="match status" value="1"/>
</dbReference>
<dbReference type="NCBIfam" id="NF045639">
    <property type="entry name" value="GCX_COOH"/>
    <property type="match status" value="1"/>
</dbReference>
<dbReference type="SMART" id="SM00089">
    <property type="entry name" value="PKD"/>
    <property type="match status" value="14"/>
</dbReference>
<dbReference type="SMART" id="SM00409">
    <property type="entry name" value="IG"/>
    <property type="match status" value="15"/>
</dbReference>
<dbReference type="InterPro" id="IPR003599">
    <property type="entry name" value="Ig_sub"/>
</dbReference>
<dbReference type="InterPro" id="IPR035986">
    <property type="entry name" value="PKD_dom_sf"/>
</dbReference>